<dbReference type="HOGENOM" id="CLU_195246_0_0_7"/>
<organism evidence="1 2">
    <name type="scientific">Candidatus Entotheonella gemina</name>
    <dbReference type="NCBI Taxonomy" id="1429439"/>
    <lineage>
        <taxon>Bacteria</taxon>
        <taxon>Pseudomonadati</taxon>
        <taxon>Nitrospinota/Tectimicrobiota group</taxon>
        <taxon>Candidatus Tectimicrobiota</taxon>
        <taxon>Candidatus Entotheonellia</taxon>
        <taxon>Candidatus Entotheonellales</taxon>
        <taxon>Candidatus Entotheonellaceae</taxon>
        <taxon>Candidatus Entotheonella</taxon>
    </lineage>
</organism>
<accession>W4L5J3</accession>
<sequence length="82" mass="9491">MLRHDMIDTLQAWNALVGKIYVPHTEDEYRRLVALLDDFIDEVGEDEAHPLASLMEIIGVLIERYEDEHVPELIRESSPSCK</sequence>
<reference evidence="1 2" key="1">
    <citation type="journal article" date="2014" name="Nature">
        <title>An environmental bacterial taxon with a large and distinct metabolic repertoire.</title>
        <authorList>
            <person name="Wilson M.C."/>
            <person name="Mori T."/>
            <person name="Ruckert C."/>
            <person name="Uria A.R."/>
            <person name="Helf M.J."/>
            <person name="Takada K."/>
            <person name="Gernert C."/>
            <person name="Steffens U.A."/>
            <person name="Heycke N."/>
            <person name="Schmitt S."/>
            <person name="Rinke C."/>
            <person name="Helfrich E.J."/>
            <person name="Brachmann A.O."/>
            <person name="Gurgui C."/>
            <person name="Wakimoto T."/>
            <person name="Kracht M."/>
            <person name="Crusemann M."/>
            <person name="Hentschel U."/>
            <person name="Abe I."/>
            <person name="Matsunaga S."/>
            <person name="Kalinowski J."/>
            <person name="Takeyama H."/>
            <person name="Piel J."/>
        </authorList>
    </citation>
    <scope>NUCLEOTIDE SEQUENCE [LARGE SCALE GENOMIC DNA]</scope>
    <source>
        <strain evidence="2">TSY2</strain>
    </source>
</reference>
<comment type="caution">
    <text evidence="1">The sequence shown here is derived from an EMBL/GenBank/DDBJ whole genome shotgun (WGS) entry which is preliminary data.</text>
</comment>
<proteinExistence type="predicted"/>
<gene>
    <name evidence="1" type="ORF">ETSY2_53020</name>
</gene>
<dbReference type="AlphaFoldDB" id="W4L5J3"/>
<name>W4L5J3_9BACT</name>
<evidence type="ECO:0000313" key="2">
    <source>
        <dbReference type="Proteomes" id="UP000019140"/>
    </source>
</evidence>
<evidence type="ECO:0000313" key="1">
    <source>
        <dbReference type="EMBL" id="ETW92611.1"/>
    </source>
</evidence>
<dbReference type="EMBL" id="AZHX01002846">
    <property type="protein sequence ID" value="ETW92611.1"/>
    <property type="molecule type" value="Genomic_DNA"/>
</dbReference>
<dbReference type="PATRIC" id="fig|1429439.4.peg.8558"/>
<protein>
    <submittedName>
        <fullName evidence="1">Uncharacterized protein</fullName>
    </submittedName>
</protein>
<dbReference type="Proteomes" id="UP000019140">
    <property type="component" value="Unassembled WGS sequence"/>
</dbReference>
<keyword evidence="2" id="KW-1185">Reference proteome</keyword>